<organism evidence="2 3">
    <name type="scientific">Pogonophryne albipinna</name>
    <dbReference type="NCBI Taxonomy" id="1090488"/>
    <lineage>
        <taxon>Eukaryota</taxon>
        <taxon>Metazoa</taxon>
        <taxon>Chordata</taxon>
        <taxon>Craniata</taxon>
        <taxon>Vertebrata</taxon>
        <taxon>Euteleostomi</taxon>
        <taxon>Actinopterygii</taxon>
        <taxon>Neopterygii</taxon>
        <taxon>Teleostei</taxon>
        <taxon>Neoteleostei</taxon>
        <taxon>Acanthomorphata</taxon>
        <taxon>Eupercaria</taxon>
        <taxon>Perciformes</taxon>
        <taxon>Notothenioidei</taxon>
        <taxon>Pogonophryne</taxon>
    </lineage>
</organism>
<feature type="compositionally biased region" description="Polar residues" evidence="1">
    <location>
        <begin position="34"/>
        <end position="43"/>
    </location>
</feature>
<evidence type="ECO:0000313" key="2">
    <source>
        <dbReference type="EMBL" id="KAJ4948869.1"/>
    </source>
</evidence>
<comment type="caution">
    <text evidence="2">The sequence shown here is derived from an EMBL/GenBank/DDBJ whole genome shotgun (WGS) entry which is preliminary data.</text>
</comment>
<feature type="region of interest" description="Disordered" evidence="1">
    <location>
        <begin position="27"/>
        <end position="87"/>
    </location>
</feature>
<sequence>MYFKIAKTLGRGWRSSRGVSLQRCMMGHTLGPMEQTSAADQWPSSRRSSQRRSGAPVRPALASASSTAPRLTGSRSTGFRPWKLCSM</sequence>
<gene>
    <name evidence="2" type="ORF">JOQ06_020392</name>
</gene>
<dbReference type="AlphaFoldDB" id="A0AAD6BT52"/>
<dbReference type="Proteomes" id="UP001219934">
    <property type="component" value="Unassembled WGS sequence"/>
</dbReference>
<proteinExistence type="predicted"/>
<evidence type="ECO:0000256" key="1">
    <source>
        <dbReference type="SAM" id="MobiDB-lite"/>
    </source>
</evidence>
<name>A0AAD6BT52_9TELE</name>
<feature type="compositionally biased region" description="Low complexity" evidence="1">
    <location>
        <begin position="44"/>
        <end position="53"/>
    </location>
</feature>
<reference evidence="2" key="1">
    <citation type="submission" date="2022-11" db="EMBL/GenBank/DDBJ databases">
        <title>Chromosome-level genome of Pogonophryne albipinna.</title>
        <authorList>
            <person name="Jo E."/>
        </authorList>
    </citation>
    <scope>NUCLEOTIDE SEQUENCE</scope>
    <source>
        <strain evidence="2">SGF0006</strain>
        <tissue evidence="2">Muscle</tissue>
    </source>
</reference>
<evidence type="ECO:0000313" key="3">
    <source>
        <dbReference type="Proteomes" id="UP001219934"/>
    </source>
</evidence>
<feature type="compositionally biased region" description="Polar residues" evidence="1">
    <location>
        <begin position="63"/>
        <end position="77"/>
    </location>
</feature>
<accession>A0AAD6BT52</accession>
<protein>
    <submittedName>
        <fullName evidence="2">Uncharacterized protein</fullName>
    </submittedName>
</protein>
<keyword evidence="3" id="KW-1185">Reference proteome</keyword>
<dbReference type="EMBL" id="JAPTMU010000001">
    <property type="protein sequence ID" value="KAJ4948869.1"/>
    <property type="molecule type" value="Genomic_DNA"/>
</dbReference>